<reference evidence="4" key="1">
    <citation type="journal article" date="2019" name="Int. J. Syst. Evol. Microbiol.">
        <title>The Global Catalogue of Microorganisms (GCM) 10K type strain sequencing project: providing services to taxonomists for standard genome sequencing and annotation.</title>
        <authorList>
            <consortium name="The Broad Institute Genomics Platform"/>
            <consortium name="The Broad Institute Genome Sequencing Center for Infectious Disease"/>
            <person name="Wu L."/>
            <person name="Ma J."/>
        </authorList>
    </citation>
    <scope>NUCLEOTIDE SEQUENCE [LARGE SCALE GENOMIC DNA]</scope>
    <source>
        <strain evidence="4">CCUG 60523</strain>
    </source>
</reference>
<dbReference type="RefSeq" id="WP_377904278.1">
    <property type="nucleotide sequence ID" value="NZ_JBHRZS010000006.1"/>
</dbReference>
<name>A0ABV8AQR2_9BACT</name>
<protein>
    <submittedName>
        <fullName evidence="3">Type II CAAX prenyl endopeptidase Rce1 family protein</fullName>
    </submittedName>
</protein>
<feature type="transmembrane region" description="Helical" evidence="1">
    <location>
        <begin position="191"/>
        <end position="210"/>
    </location>
</feature>
<dbReference type="EMBL" id="JBHRZS010000006">
    <property type="protein sequence ID" value="MFC3879654.1"/>
    <property type="molecule type" value="Genomic_DNA"/>
</dbReference>
<proteinExistence type="predicted"/>
<evidence type="ECO:0000313" key="4">
    <source>
        <dbReference type="Proteomes" id="UP001595805"/>
    </source>
</evidence>
<feature type="transmembrane region" description="Helical" evidence="1">
    <location>
        <begin position="26"/>
        <end position="44"/>
    </location>
</feature>
<keyword evidence="1" id="KW-0812">Transmembrane</keyword>
<sequence length="212" mass="24196">MLKKVIDFIKNPERPESYQPISAKDFFTLLGLVLVVIIPYAFLLEKLDVGQFDNALEELLENYKWFVVAGVIVLAPLIEEPIFRLHLDYKKSSIYWGMGLSILVISEFWFISLAFLGYLFFLLMKIKDDQPPKLKLIVFMSAGFFGLVHLGNYTGFDWVGKFYYVPLLVGAQFVLGLVLSYVRINHGIRAAMLFHGTYNALILIPAAIFGEI</sequence>
<evidence type="ECO:0000256" key="1">
    <source>
        <dbReference type="SAM" id="Phobius"/>
    </source>
</evidence>
<keyword evidence="1" id="KW-1133">Transmembrane helix</keyword>
<feature type="transmembrane region" description="Helical" evidence="1">
    <location>
        <begin position="65"/>
        <end position="83"/>
    </location>
</feature>
<accession>A0ABV8AQR2</accession>
<evidence type="ECO:0000259" key="2">
    <source>
        <dbReference type="Pfam" id="PF02517"/>
    </source>
</evidence>
<gene>
    <name evidence="3" type="ORF">ACFOSV_05685</name>
</gene>
<dbReference type="Proteomes" id="UP001595805">
    <property type="component" value="Unassembled WGS sequence"/>
</dbReference>
<feature type="transmembrane region" description="Helical" evidence="1">
    <location>
        <begin position="95"/>
        <end position="124"/>
    </location>
</feature>
<feature type="domain" description="CAAX prenyl protease 2/Lysostaphin resistance protein A-like" evidence="2">
    <location>
        <begin position="64"/>
        <end position="201"/>
    </location>
</feature>
<keyword evidence="1" id="KW-0472">Membrane</keyword>
<keyword evidence="4" id="KW-1185">Reference proteome</keyword>
<dbReference type="Pfam" id="PF02517">
    <property type="entry name" value="Rce1-like"/>
    <property type="match status" value="1"/>
</dbReference>
<dbReference type="InterPro" id="IPR003675">
    <property type="entry name" value="Rce1/LyrA-like_dom"/>
</dbReference>
<feature type="transmembrane region" description="Helical" evidence="1">
    <location>
        <begin position="136"/>
        <end position="156"/>
    </location>
</feature>
<organism evidence="3 4">
    <name type="scientific">Algoriphagus namhaensis</name>
    <dbReference type="NCBI Taxonomy" id="915353"/>
    <lineage>
        <taxon>Bacteria</taxon>
        <taxon>Pseudomonadati</taxon>
        <taxon>Bacteroidota</taxon>
        <taxon>Cytophagia</taxon>
        <taxon>Cytophagales</taxon>
        <taxon>Cyclobacteriaceae</taxon>
        <taxon>Algoriphagus</taxon>
    </lineage>
</organism>
<comment type="caution">
    <text evidence="3">The sequence shown here is derived from an EMBL/GenBank/DDBJ whole genome shotgun (WGS) entry which is preliminary data.</text>
</comment>
<feature type="transmembrane region" description="Helical" evidence="1">
    <location>
        <begin position="162"/>
        <end position="184"/>
    </location>
</feature>
<evidence type="ECO:0000313" key="3">
    <source>
        <dbReference type="EMBL" id="MFC3879654.1"/>
    </source>
</evidence>